<comment type="caution">
    <text evidence="8">The sequence shown here is derived from an EMBL/GenBank/DDBJ whole genome shotgun (WGS) entry which is preliminary data.</text>
</comment>
<dbReference type="SUPFAM" id="SSF52743">
    <property type="entry name" value="Subtilisin-like"/>
    <property type="match status" value="1"/>
</dbReference>
<dbReference type="Pfam" id="PF00082">
    <property type="entry name" value="Peptidase_S8"/>
    <property type="match status" value="1"/>
</dbReference>
<sequence length="569" mass="63527">MNSSKMRGRKDLLFFFNWLKDKGVKHIIKVIVDDFKDPHSDEVIDQCLSPFTIDILDWSKPDLDPEMLYNACPKVQELILRWGGNNAILRAWSEPEGLRRLKDLRKITLKYDQASERTEQQVRNFANRIGTILPHAPLQAGTASVTITTLDAELAPEDDGASTVLNTRVERAVSIAPVASKIEVIAAPDSQAHGQSMNSGRTASAANSSPASIHKWLESIDGFAAELKVLMGRIKDTHHKGDEIRVALIDDGVDLCERAFREKVMHGKSLGYYWDKDQRERPWYVSDTGHGTVMAHMIIRVCPMAKIYPIKLDIDKNPQTGASQIKPDSAVKAIEAAIEKGVDIISMSWTVDQPKGEMKERFDKALAAAAQKNILMFCSSPDEGHFKFSGDHYPTAHGPDKFFRIGASQADGQPYNWVSTDKVDYIFPGVDVVQANKQDISLNGVADRRETGSSISTALAAGLAALVLWFFKIGVKYASEKMGVPDSHSNHDRSDNLEESDMDLVRTIEGMKYAFKELGGSSGPNEKYIEIWSVLDTRTQRLSELHEESQIPRARQEFYKLARNLVVKN</sequence>
<dbReference type="GO" id="GO:0006508">
    <property type="term" value="P:proteolysis"/>
    <property type="evidence" value="ECO:0007669"/>
    <property type="project" value="UniProtKB-KW"/>
</dbReference>
<reference evidence="8" key="1">
    <citation type="submission" date="2022-11" db="EMBL/GenBank/DDBJ databases">
        <authorList>
            <person name="Petersen C."/>
        </authorList>
    </citation>
    <scope>NUCLEOTIDE SEQUENCE</scope>
    <source>
        <strain evidence="8">IBT 30069</strain>
    </source>
</reference>
<dbReference type="Proteomes" id="UP001149165">
    <property type="component" value="Unassembled WGS sequence"/>
</dbReference>
<dbReference type="AlphaFoldDB" id="A0A9W9K055"/>
<name>A0A9W9K055_9EURO</name>
<keyword evidence="5" id="KW-0720">Serine protease</keyword>
<evidence type="ECO:0000256" key="4">
    <source>
        <dbReference type="ARBA" id="ARBA00022801"/>
    </source>
</evidence>
<protein>
    <recommendedName>
        <fullName evidence="7">Peptidase S8/S53 domain-containing protein</fullName>
    </recommendedName>
</protein>
<comment type="similarity">
    <text evidence="1">Belongs to the peptidase S8 family.</text>
</comment>
<dbReference type="PANTHER" id="PTHR43399">
    <property type="entry name" value="SUBTILISIN-RELATED"/>
    <property type="match status" value="1"/>
</dbReference>
<evidence type="ECO:0000313" key="8">
    <source>
        <dbReference type="EMBL" id="KAJ5087242.1"/>
    </source>
</evidence>
<evidence type="ECO:0000256" key="3">
    <source>
        <dbReference type="ARBA" id="ARBA00022729"/>
    </source>
</evidence>
<evidence type="ECO:0000259" key="7">
    <source>
        <dbReference type="Pfam" id="PF00082"/>
    </source>
</evidence>
<proteinExistence type="inferred from homology"/>
<dbReference type="InterPro" id="IPR015500">
    <property type="entry name" value="Peptidase_S8_subtilisin-rel"/>
</dbReference>
<feature type="domain" description="Peptidase S8/S53" evidence="7">
    <location>
        <begin position="241"/>
        <end position="469"/>
    </location>
</feature>
<dbReference type="EMBL" id="JAPQKH010000007">
    <property type="protein sequence ID" value="KAJ5087242.1"/>
    <property type="molecule type" value="Genomic_DNA"/>
</dbReference>
<keyword evidence="2" id="KW-0645">Protease</keyword>
<dbReference type="InterPro" id="IPR036852">
    <property type="entry name" value="Peptidase_S8/S53_dom_sf"/>
</dbReference>
<dbReference type="CDD" id="cd07491">
    <property type="entry name" value="Peptidases_S8_7"/>
    <property type="match status" value="1"/>
</dbReference>
<organism evidence="8 9">
    <name type="scientific">Penicillium angulare</name>
    <dbReference type="NCBI Taxonomy" id="116970"/>
    <lineage>
        <taxon>Eukaryota</taxon>
        <taxon>Fungi</taxon>
        <taxon>Dikarya</taxon>
        <taxon>Ascomycota</taxon>
        <taxon>Pezizomycotina</taxon>
        <taxon>Eurotiomycetes</taxon>
        <taxon>Eurotiomycetidae</taxon>
        <taxon>Eurotiales</taxon>
        <taxon>Aspergillaceae</taxon>
        <taxon>Penicillium</taxon>
    </lineage>
</organism>
<dbReference type="PANTHER" id="PTHR43399:SF4">
    <property type="entry name" value="CELL WALL-ASSOCIATED PROTEASE"/>
    <property type="match status" value="1"/>
</dbReference>
<dbReference type="InterPro" id="IPR051048">
    <property type="entry name" value="Peptidase_S8/S53_subtilisin"/>
</dbReference>
<dbReference type="Gene3D" id="3.40.50.200">
    <property type="entry name" value="Peptidase S8/S53 domain"/>
    <property type="match status" value="1"/>
</dbReference>
<keyword evidence="4" id="KW-0378">Hydrolase</keyword>
<evidence type="ECO:0000256" key="1">
    <source>
        <dbReference type="ARBA" id="ARBA00011073"/>
    </source>
</evidence>
<dbReference type="InterPro" id="IPR000209">
    <property type="entry name" value="Peptidase_S8/S53_dom"/>
</dbReference>
<keyword evidence="3" id="KW-0732">Signal</keyword>
<evidence type="ECO:0000256" key="6">
    <source>
        <dbReference type="ARBA" id="ARBA00023145"/>
    </source>
</evidence>
<dbReference type="OrthoDB" id="4368301at2759"/>
<keyword evidence="6" id="KW-0865">Zymogen</keyword>
<evidence type="ECO:0000256" key="5">
    <source>
        <dbReference type="ARBA" id="ARBA00022825"/>
    </source>
</evidence>
<keyword evidence="9" id="KW-1185">Reference proteome</keyword>
<gene>
    <name evidence="8" type="ORF">N7456_010858</name>
</gene>
<reference evidence="8" key="2">
    <citation type="journal article" date="2023" name="IMA Fungus">
        <title>Comparative genomic study of the Penicillium genus elucidates a diverse pangenome and 15 lateral gene transfer events.</title>
        <authorList>
            <person name="Petersen C."/>
            <person name="Sorensen T."/>
            <person name="Nielsen M.R."/>
            <person name="Sondergaard T.E."/>
            <person name="Sorensen J.L."/>
            <person name="Fitzpatrick D.A."/>
            <person name="Frisvad J.C."/>
            <person name="Nielsen K.L."/>
        </authorList>
    </citation>
    <scope>NUCLEOTIDE SEQUENCE</scope>
    <source>
        <strain evidence="8">IBT 30069</strain>
    </source>
</reference>
<dbReference type="GO" id="GO:0004252">
    <property type="term" value="F:serine-type endopeptidase activity"/>
    <property type="evidence" value="ECO:0007669"/>
    <property type="project" value="InterPro"/>
</dbReference>
<evidence type="ECO:0000313" key="9">
    <source>
        <dbReference type="Proteomes" id="UP001149165"/>
    </source>
</evidence>
<dbReference type="PRINTS" id="PR00723">
    <property type="entry name" value="SUBTILISIN"/>
</dbReference>
<accession>A0A9W9K055</accession>
<evidence type="ECO:0000256" key="2">
    <source>
        <dbReference type="ARBA" id="ARBA00022670"/>
    </source>
</evidence>